<evidence type="ECO:0000313" key="3">
    <source>
        <dbReference type="Proteomes" id="UP000747399"/>
    </source>
</evidence>
<sequence length="192" mass="19999">EMAEHWVTRRNEHVAAALAAATAPSPQRGQRSTGSFGSFGGGGGLPPLPGLEPDPLSGWAALMRPPLPLLPSPPRTAHAQPQSIARQQLSLPYNDAALAEVAVPKSPGQRRSTSRGGAPSRSPGRGGGGGSGGGVVRAPTASGSRHSHDSGDGDTRSTGSHQHPDLLQNQHYQHHQHHHHKRKGAPHRSALE</sequence>
<gene>
    <name evidence="2" type="ORF">Vafri_11887</name>
</gene>
<feature type="compositionally biased region" description="Pro residues" evidence="1">
    <location>
        <begin position="65"/>
        <end position="74"/>
    </location>
</feature>
<proteinExistence type="predicted"/>
<feature type="compositionally biased region" description="Basic residues" evidence="1">
    <location>
        <begin position="172"/>
        <end position="186"/>
    </location>
</feature>
<evidence type="ECO:0000256" key="1">
    <source>
        <dbReference type="SAM" id="MobiDB-lite"/>
    </source>
</evidence>
<feature type="compositionally biased region" description="Polar residues" evidence="1">
    <location>
        <begin position="79"/>
        <end position="91"/>
    </location>
</feature>
<protein>
    <submittedName>
        <fullName evidence="2">Uncharacterized protein</fullName>
    </submittedName>
</protein>
<feature type="compositionally biased region" description="Low complexity" evidence="1">
    <location>
        <begin position="110"/>
        <end position="123"/>
    </location>
</feature>
<dbReference type="EMBL" id="BNCO01000024">
    <property type="protein sequence ID" value="GIL56540.1"/>
    <property type="molecule type" value="Genomic_DNA"/>
</dbReference>
<comment type="caution">
    <text evidence="2">The sequence shown here is derived from an EMBL/GenBank/DDBJ whole genome shotgun (WGS) entry which is preliminary data.</text>
</comment>
<feature type="region of interest" description="Disordered" evidence="1">
    <location>
        <begin position="18"/>
        <end position="192"/>
    </location>
</feature>
<keyword evidence="3" id="KW-1185">Reference proteome</keyword>
<accession>A0A8J4B938</accession>
<reference evidence="2" key="1">
    <citation type="journal article" date="2021" name="Proc. Natl. Acad. Sci. U.S.A.">
        <title>Three genomes in the algal genus Volvox reveal the fate of a haploid sex-determining region after a transition to homothallism.</title>
        <authorList>
            <person name="Yamamoto K."/>
            <person name="Hamaji T."/>
            <person name="Kawai-Toyooka H."/>
            <person name="Matsuzaki R."/>
            <person name="Takahashi F."/>
            <person name="Nishimura Y."/>
            <person name="Kawachi M."/>
            <person name="Noguchi H."/>
            <person name="Minakuchi Y."/>
            <person name="Umen J.G."/>
            <person name="Toyoda A."/>
            <person name="Nozaki H."/>
        </authorList>
    </citation>
    <scope>NUCLEOTIDE SEQUENCE</scope>
    <source>
        <strain evidence="2">NIES-3780</strain>
    </source>
</reference>
<evidence type="ECO:0000313" key="2">
    <source>
        <dbReference type="EMBL" id="GIL56540.1"/>
    </source>
</evidence>
<feature type="compositionally biased region" description="Basic and acidic residues" evidence="1">
    <location>
        <begin position="146"/>
        <end position="155"/>
    </location>
</feature>
<feature type="compositionally biased region" description="Gly residues" evidence="1">
    <location>
        <begin position="124"/>
        <end position="135"/>
    </location>
</feature>
<feature type="non-terminal residue" evidence="2">
    <location>
        <position position="192"/>
    </location>
</feature>
<dbReference type="Proteomes" id="UP000747399">
    <property type="component" value="Unassembled WGS sequence"/>
</dbReference>
<organism evidence="2 3">
    <name type="scientific">Volvox africanus</name>
    <dbReference type="NCBI Taxonomy" id="51714"/>
    <lineage>
        <taxon>Eukaryota</taxon>
        <taxon>Viridiplantae</taxon>
        <taxon>Chlorophyta</taxon>
        <taxon>core chlorophytes</taxon>
        <taxon>Chlorophyceae</taxon>
        <taxon>CS clade</taxon>
        <taxon>Chlamydomonadales</taxon>
        <taxon>Volvocaceae</taxon>
        <taxon>Volvox</taxon>
    </lineage>
</organism>
<name>A0A8J4B938_9CHLO</name>
<dbReference type="AlphaFoldDB" id="A0A8J4B938"/>